<accession>A0A0E0QXW3</accession>
<evidence type="ECO:0000313" key="3">
    <source>
        <dbReference type="Proteomes" id="UP000008022"/>
    </source>
</evidence>
<feature type="region of interest" description="Disordered" evidence="1">
    <location>
        <begin position="1"/>
        <end position="24"/>
    </location>
</feature>
<evidence type="ECO:0000256" key="1">
    <source>
        <dbReference type="SAM" id="MobiDB-lite"/>
    </source>
</evidence>
<proteinExistence type="predicted"/>
<evidence type="ECO:0000313" key="2">
    <source>
        <dbReference type="EnsemblPlants" id="ORUFI10G07130.1"/>
    </source>
</evidence>
<protein>
    <submittedName>
        <fullName evidence="2">Uncharacterized protein</fullName>
    </submittedName>
</protein>
<dbReference type="Proteomes" id="UP000008022">
    <property type="component" value="Unassembled WGS sequence"/>
</dbReference>
<keyword evidence="3" id="KW-1185">Reference proteome</keyword>
<name>A0A0E0QXW3_ORYRU</name>
<dbReference type="AlphaFoldDB" id="A0A0E0QXW3"/>
<dbReference type="Gramene" id="ORUFI10G07130.1">
    <property type="protein sequence ID" value="ORUFI10G07130.1"/>
    <property type="gene ID" value="ORUFI10G07130"/>
</dbReference>
<feature type="compositionally biased region" description="Low complexity" evidence="1">
    <location>
        <begin position="61"/>
        <end position="70"/>
    </location>
</feature>
<dbReference type="EnsemblPlants" id="ORUFI10G07130.1">
    <property type="protein sequence ID" value="ORUFI10G07130.1"/>
    <property type="gene ID" value="ORUFI10G07130"/>
</dbReference>
<feature type="region of interest" description="Disordered" evidence="1">
    <location>
        <begin position="48"/>
        <end position="88"/>
    </location>
</feature>
<organism evidence="2 3">
    <name type="scientific">Oryza rufipogon</name>
    <name type="common">Brownbeard rice</name>
    <name type="synonym">Asian wild rice</name>
    <dbReference type="NCBI Taxonomy" id="4529"/>
    <lineage>
        <taxon>Eukaryota</taxon>
        <taxon>Viridiplantae</taxon>
        <taxon>Streptophyta</taxon>
        <taxon>Embryophyta</taxon>
        <taxon>Tracheophyta</taxon>
        <taxon>Spermatophyta</taxon>
        <taxon>Magnoliopsida</taxon>
        <taxon>Liliopsida</taxon>
        <taxon>Poales</taxon>
        <taxon>Poaceae</taxon>
        <taxon>BOP clade</taxon>
        <taxon>Oryzoideae</taxon>
        <taxon>Oryzeae</taxon>
        <taxon>Oryzinae</taxon>
        <taxon>Oryza</taxon>
    </lineage>
</organism>
<sequence length="88" mass="9828">MATGLLERLRLKSGPPPSPPPGCWIGGGARWWQAEGTRVRRTAPPRRLGLHIARSRRTASRRTASSSPSPGRDAHGRPQRRLLLYHFE</sequence>
<reference evidence="2" key="2">
    <citation type="submission" date="2015-06" db="UniProtKB">
        <authorList>
            <consortium name="EnsemblPlants"/>
        </authorList>
    </citation>
    <scope>IDENTIFICATION</scope>
</reference>
<reference evidence="3" key="1">
    <citation type="submission" date="2013-06" db="EMBL/GenBank/DDBJ databases">
        <authorList>
            <person name="Zhao Q."/>
        </authorList>
    </citation>
    <scope>NUCLEOTIDE SEQUENCE</scope>
    <source>
        <strain evidence="3">cv. W1943</strain>
    </source>
</reference>
<dbReference type="HOGENOM" id="CLU_178826_0_0_1"/>